<evidence type="ECO:0000256" key="3">
    <source>
        <dbReference type="ARBA" id="ARBA00008008"/>
    </source>
</evidence>
<keyword evidence="4 9" id="KW-0963">Cytoplasm</keyword>
<feature type="binding site" evidence="9">
    <location>
        <position position="128"/>
    </location>
    <ligand>
        <name>FMN</name>
        <dbReference type="ChEBI" id="CHEBI:58210"/>
    </ligand>
</feature>
<evidence type="ECO:0000313" key="12">
    <source>
        <dbReference type="Proteomes" id="UP000006898"/>
    </source>
</evidence>
<dbReference type="HAMAP" id="MF_00224">
    <property type="entry name" value="DHO_dh_type1"/>
    <property type="match status" value="1"/>
</dbReference>
<dbReference type="InterPro" id="IPR001295">
    <property type="entry name" value="Dihydroorotate_DH_CS"/>
</dbReference>
<dbReference type="PROSITE" id="PS00912">
    <property type="entry name" value="DHODEHASE_2"/>
    <property type="match status" value="1"/>
</dbReference>
<feature type="binding site" evidence="9">
    <location>
        <position position="128"/>
    </location>
    <ligand>
        <name>substrate</name>
    </ligand>
</feature>
<feature type="binding site" evidence="9">
    <location>
        <begin position="265"/>
        <end position="266"/>
    </location>
    <ligand>
        <name>FMN</name>
        <dbReference type="ChEBI" id="CHEBI:58210"/>
    </ligand>
</feature>
<organism evidence="11 12">
    <name type="scientific">Methylomirabilis oxygeniifera</name>
    <dbReference type="NCBI Taxonomy" id="671143"/>
    <lineage>
        <taxon>Bacteria</taxon>
        <taxon>Candidatus Methylomirabilota</taxon>
        <taxon>Candidatus Methylomirabilia</taxon>
        <taxon>Candidatus Methylomirabilales</taxon>
        <taxon>Candidatus Methylomirabilaceae</taxon>
        <taxon>Candidatus Methylomirabilis</taxon>
    </lineage>
</organism>
<dbReference type="PANTHER" id="PTHR48109">
    <property type="entry name" value="DIHYDROOROTATE DEHYDROGENASE (QUINONE), MITOCHONDRIAL-RELATED"/>
    <property type="match status" value="1"/>
</dbReference>
<reference evidence="11 12" key="1">
    <citation type="journal article" date="2010" name="Nature">
        <title>Nitrite-driven anaerobic methane oxidation by oxygenic bacteria.</title>
        <authorList>
            <person name="Ettwig K.F."/>
            <person name="Butler M.K."/>
            <person name="Le Paslier D."/>
            <person name="Pelletier E."/>
            <person name="Mangenot S."/>
            <person name="Kuypers M.M.M."/>
            <person name="Schreiber F."/>
            <person name="Dutilh B.E."/>
            <person name="Zedelius J."/>
            <person name="de Beer D."/>
            <person name="Gloerich J."/>
            <person name="Wessels H.J.C.T."/>
            <person name="van Allen T."/>
            <person name="Luesken F."/>
            <person name="Wu M."/>
            <person name="van de Pas-Schoonen K.T."/>
            <person name="Op den Camp H.J.M."/>
            <person name="Janssen-Megens E.M."/>
            <person name="Francoijs K-J."/>
            <person name="Stunnenberg H."/>
            <person name="Weissenbach J."/>
            <person name="Jetten M.S.M."/>
            <person name="Strous M."/>
        </authorList>
    </citation>
    <scope>NUCLEOTIDE SEQUENCE [LARGE SCALE GENOMIC DNA]</scope>
</reference>
<feature type="binding site" evidence="9">
    <location>
        <begin position="70"/>
        <end position="74"/>
    </location>
    <ligand>
        <name>substrate</name>
    </ligand>
</feature>
<dbReference type="InterPro" id="IPR012135">
    <property type="entry name" value="Dihydroorotate_DH_1_2"/>
</dbReference>
<dbReference type="InterPro" id="IPR049622">
    <property type="entry name" value="Dihydroorotate_DH_I"/>
</dbReference>
<dbReference type="CDD" id="cd04740">
    <property type="entry name" value="DHOD_1B_like"/>
    <property type="match status" value="1"/>
</dbReference>
<feature type="binding site" evidence="9">
    <location>
        <begin position="46"/>
        <end position="47"/>
    </location>
    <ligand>
        <name>FMN</name>
        <dbReference type="ChEBI" id="CHEBI:58210"/>
    </ligand>
</feature>
<dbReference type="Proteomes" id="UP000006898">
    <property type="component" value="Chromosome"/>
</dbReference>
<dbReference type="STRING" id="671143.DAMO_2146"/>
<comment type="similarity">
    <text evidence="3 9">Belongs to the dihydroorotate dehydrogenase family. Type 1 subfamily.</text>
</comment>
<dbReference type="NCBIfam" id="NF005574">
    <property type="entry name" value="PRK07259.1"/>
    <property type="match status" value="1"/>
</dbReference>
<dbReference type="FunFam" id="3.20.20.70:FF:000027">
    <property type="entry name" value="Dihydropyrimidine dehydrogenase [NADP(+)]"/>
    <property type="match status" value="1"/>
</dbReference>
<feature type="active site" description="Nucleophile" evidence="9">
    <location>
        <position position="131"/>
    </location>
</feature>
<evidence type="ECO:0000256" key="7">
    <source>
        <dbReference type="ARBA" id="ARBA00022975"/>
    </source>
</evidence>
<keyword evidence="7 9" id="KW-0665">Pyrimidine biosynthesis</keyword>
<comment type="subcellular location">
    <subcellularLocation>
        <location evidence="1 9">Cytoplasm</location>
    </subcellularLocation>
</comment>
<feature type="binding site" evidence="9">
    <location>
        <position position="191"/>
    </location>
    <ligand>
        <name>FMN</name>
        <dbReference type="ChEBI" id="CHEBI:58210"/>
    </ligand>
</feature>
<comment type="cofactor">
    <cofactor evidence="9">
        <name>FMN</name>
        <dbReference type="ChEBI" id="CHEBI:58210"/>
    </cofactor>
    <text evidence="9">Binds 1 FMN per subunit.</text>
</comment>
<feature type="binding site" evidence="9">
    <location>
        <begin position="243"/>
        <end position="244"/>
    </location>
    <ligand>
        <name>FMN</name>
        <dbReference type="ChEBI" id="CHEBI:58210"/>
    </ligand>
</feature>
<feature type="binding site" evidence="9">
    <location>
        <position position="165"/>
    </location>
    <ligand>
        <name>FMN</name>
        <dbReference type="ChEBI" id="CHEBI:58210"/>
    </ligand>
</feature>
<evidence type="ECO:0000313" key="11">
    <source>
        <dbReference type="EMBL" id="CBE69196.1"/>
    </source>
</evidence>
<feature type="binding site" evidence="9">
    <location>
        <position position="46"/>
    </location>
    <ligand>
        <name>substrate</name>
    </ligand>
</feature>
<gene>
    <name evidence="9 11" type="primary">pyrD</name>
    <name evidence="11" type="ORF">DAMO_2146</name>
</gene>
<dbReference type="KEGG" id="mox:DAMO_2146"/>
<evidence type="ECO:0000256" key="9">
    <source>
        <dbReference type="HAMAP-Rule" id="MF_00224"/>
    </source>
</evidence>
<dbReference type="InterPro" id="IPR033888">
    <property type="entry name" value="DHOD_1B"/>
</dbReference>
<dbReference type="PATRIC" id="fig|671143.5.peg.1895"/>
<comment type="pathway">
    <text evidence="2 9">Pyrimidine metabolism; UMP biosynthesis via de novo pathway.</text>
</comment>
<feature type="binding site" evidence="9">
    <location>
        <position position="100"/>
    </location>
    <ligand>
        <name>FMN</name>
        <dbReference type="ChEBI" id="CHEBI:58210"/>
    </ligand>
</feature>
<evidence type="ECO:0000256" key="8">
    <source>
        <dbReference type="ARBA" id="ARBA00023002"/>
    </source>
</evidence>
<evidence type="ECO:0000259" key="10">
    <source>
        <dbReference type="Pfam" id="PF01180"/>
    </source>
</evidence>
<comment type="catalytic activity">
    <reaction evidence="9">
        <text>(S)-dihydroorotate + A = orotate + AH2</text>
        <dbReference type="Rhea" id="RHEA:18073"/>
        <dbReference type="ChEBI" id="CHEBI:13193"/>
        <dbReference type="ChEBI" id="CHEBI:17499"/>
        <dbReference type="ChEBI" id="CHEBI:30839"/>
        <dbReference type="ChEBI" id="CHEBI:30864"/>
    </reaction>
</comment>
<dbReference type="InterPro" id="IPR005720">
    <property type="entry name" value="Dihydroorotate_DH_cat"/>
</dbReference>
<dbReference type="InterPro" id="IPR050074">
    <property type="entry name" value="DHO_dehydrogenase"/>
</dbReference>
<dbReference type="NCBIfam" id="TIGR01037">
    <property type="entry name" value="pyrD_sub1_fam"/>
    <property type="match status" value="1"/>
</dbReference>
<keyword evidence="8 9" id="KW-0560">Oxidoreductase</keyword>
<dbReference type="UniPathway" id="UPA00070"/>
<dbReference type="eggNOG" id="COG0167">
    <property type="taxonomic scope" value="Bacteria"/>
</dbReference>
<dbReference type="Gene3D" id="3.20.20.70">
    <property type="entry name" value="Aldolase class I"/>
    <property type="match status" value="1"/>
</dbReference>
<evidence type="ECO:0000256" key="5">
    <source>
        <dbReference type="ARBA" id="ARBA00022630"/>
    </source>
</evidence>
<evidence type="ECO:0000256" key="2">
    <source>
        <dbReference type="ARBA" id="ARBA00004725"/>
    </source>
</evidence>
<name>D5MHG4_METO1</name>
<dbReference type="PROSITE" id="PS00911">
    <property type="entry name" value="DHODEHASE_1"/>
    <property type="match status" value="1"/>
</dbReference>
<evidence type="ECO:0000256" key="4">
    <source>
        <dbReference type="ARBA" id="ARBA00022490"/>
    </source>
</evidence>
<protein>
    <recommendedName>
        <fullName evidence="9">Dihydroorotate dehydrogenase</fullName>
        <shortName evidence="9">DHOD</shortName>
        <shortName evidence="9">DHODase</shortName>
        <shortName evidence="9">DHOdehase</shortName>
        <ecNumber evidence="9">1.3.-.-</ecNumber>
    </recommendedName>
</protein>
<evidence type="ECO:0000256" key="6">
    <source>
        <dbReference type="ARBA" id="ARBA00022643"/>
    </source>
</evidence>
<keyword evidence="6 9" id="KW-0288">FMN</keyword>
<feature type="binding site" evidence="9">
    <location>
        <position position="217"/>
    </location>
    <ligand>
        <name>FMN</name>
        <dbReference type="ChEBI" id="CHEBI:58210"/>
    </ligand>
</feature>
<dbReference type="SUPFAM" id="SSF51395">
    <property type="entry name" value="FMN-linked oxidoreductases"/>
    <property type="match status" value="1"/>
</dbReference>
<feature type="binding site" evidence="9">
    <location>
        <position position="22"/>
    </location>
    <ligand>
        <name>FMN</name>
        <dbReference type="ChEBI" id="CHEBI:58210"/>
    </ligand>
</feature>
<feature type="domain" description="Dihydroorotate dehydrogenase catalytic" evidence="10">
    <location>
        <begin position="5"/>
        <end position="286"/>
    </location>
</feature>
<dbReference type="GO" id="GO:0005737">
    <property type="term" value="C:cytoplasm"/>
    <property type="evidence" value="ECO:0007669"/>
    <property type="project" value="UniProtKB-SubCell"/>
</dbReference>
<accession>D5MHG4</accession>
<dbReference type="GO" id="GO:0044205">
    <property type="term" value="P:'de novo' UMP biosynthetic process"/>
    <property type="evidence" value="ECO:0007669"/>
    <property type="project" value="UniProtKB-UniRule"/>
</dbReference>
<dbReference type="InterPro" id="IPR013785">
    <property type="entry name" value="Aldolase_TIM"/>
</dbReference>
<dbReference type="HOGENOM" id="CLU_042042_0_0_0"/>
<dbReference type="EC" id="1.3.-.-" evidence="9"/>
<keyword evidence="5 9" id="KW-0285">Flavoprotein</keyword>
<dbReference type="PANTHER" id="PTHR48109:SF1">
    <property type="entry name" value="DIHYDROOROTATE DEHYDROGENASE (FUMARATE)"/>
    <property type="match status" value="1"/>
</dbReference>
<feature type="binding site" evidence="9">
    <location>
        <begin position="192"/>
        <end position="193"/>
    </location>
    <ligand>
        <name>substrate</name>
    </ligand>
</feature>
<sequence length="315" mass="33334">MKTDLRVTVAGIRMQNPVMTASGTFGYAQEFEPFLDLSRLGAIVVKTITRAPRAGNPPPRVVETPAGMLNAIGLQNVGVQAFVEEKLPYLRTLGPPVIVNIAGESIEDYVELAKRLSDHEGISGFELNISCPNVADGLIFGCNAALAHQLVAKVRQATPLPLIPKLSPNVTDAVEIARALADAGADALSLINTLIGMAIDVRTRRPKLGNVTGGLSGPAIRPVAVRMVWEVARAVKLPLIGMGGIMTADDALEFLIAGATAVAVGTANFTSPSSTERVIDGIEAYLIDHKVKRVTDLIGSLDLTGTAREVTEWSR</sequence>
<dbReference type="Pfam" id="PF01180">
    <property type="entry name" value="DHO_dh"/>
    <property type="match status" value="1"/>
</dbReference>
<dbReference type="EMBL" id="FP565575">
    <property type="protein sequence ID" value="CBE69196.1"/>
    <property type="molecule type" value="Genomic_DNA"/>
</dbReference>
<comment type="function">
    <text evidence="9">Catalyzes the conversion of dihydroorotate to orotate.</text>
</comment>
<dbReference type="PIRSF" id="PIRSF000164">
    <property type="entry name" value="DHO_oxidase"/>
    <property type="match status" value="1"/>
</dbReference>
<dbReference type="GO" id="GO:0006207">
    <property type="term" value="P:'de novo' pyrimidine nucleobase biosynthetic process"/>
    <property type="evidence" value="ECO:0007669"/>
    <property type="project" value="InterPro"/>
</dbReference>
<evidence type="ECO:0000256" key="1">
    <source>
        <dbReference type="ARBA" id="ARBA00004496"/>
    </source>
</evidence>
<dbReference type="InterPro" id="IPR024920">
    <property type="entry name" value="Dihydroorotate_DH_1"/>
</dbReference>
<dbReference type="AlphaFoldDB" id="D5MHG4"/>
<dbReference type="GO" id="GO:0004152">
    <property type="term" value="F:dihydroorotate dehydrogenase activity"/>
    <property type="evidence" value="ECO:0007669"/>
    <property type="project" value="UniProtKB-UniRule"/>
</dbReference>
<proteinExistence type="inferred from homology"/>